<dbReference type="PANTHER" id="PTHR11548">
    <property type="entry name" value="THYMIDYLATE SYNTHASE 1"/>
    <property type="match status" value="1"/>
</dbReference>
<feature type="binding site" description="in other chain" evidence="4">
    <location>
        <position position="21"/>
    </location>
    <ligand>
        <name>dUMP</name>
        <dbReference type="ChEBI" id="CHEBI:246422"/>
        <note>ligand shared between dimeric partners</note>
    </ligand>
</feature>
<dbReference type="RefSeq" id="WP_377831351.1">
    <property type="nucleotide sequence ID" value="NZ_JBHRSK010000002.1"/>
</dbReference>
<keyword evidence="4" id="KW-0963">Cytoplasm</keyword>
<feature type="binding site" description="in other chain" evidence="4">
    <location>
        <position position="190"/>
    </location>
    <ligand>
        <name>dUMP</name>
        <dbReference type="ChEBI" id="CHEBI:246422"/>
        <note>ligand shared between dimeric partners</note>
    </ligand>
</feature>
<dbReference type="SUPFAM" id="SSF55831">
    <property type="entry name" value="Thymidylate synthase/dCMP hydroxymethylase"/>
    <property type="match status" value="1"/>
</dbReference>
<evidence type="ECO:0000313" key="7">
    <source>
        <dbReference type="Proteomes" id="UP001595443"/>
    </source>
</evidence>
<dbReference type="EC" id="2.1.1.45" evidence="1 4"/>
<protein>
    <recommendedName>
        <fullName evidence="1 4">Thymidylate synthase</fullName>
        <shortName evidence="4">TS</shortName>
        <shortName evidence="4">TSase</shortName>
        <ecNumber evidence="1 4">2.1.1.45</ecNumber>
    </recommendedName>
</protein>
<sequence>MKQYLDALRTILAEGVATTDRTGTGTIAHFGMQARYPLADGFPLVTTKKLHLRSIIHELLWFLAGDTNIKYLNDNGVTIWDEWADENGDLGPVYGRQWRAFPALQPTDKTLDGAPLFLARSVDQIAELVDAIRTTPDSRRLIVSAWNPGDVPEMALPPCHTLWQVKILGGKLHLQLYQRSADMFLGVPFNIASYSLLLVMLAHVTGYEPGDFVHTIGDAHIYSNHMEQVQTQLARTPKPLPRLRITREVKSIFDFRYEDFEISGYDPDPAIRAPVAV</sequence>
<evidence type="ECO:0000259" key="5">
    <source>
        <dbReference type="Pfam" id="PF00303"/>
    </source>
</evidence>
<feature type="binding site" evidence="4">
    <location>
        <begin position="139"/>
        <end position="140"/>
    </location>
    <ligand>
        <name>dUMP</name>
        <dbReference type="ChEBI" id="CHEBI:246422"/>
        <note>ligand shared between dimeric partners</note>
    </ligand>
</feature>
<comment type="pathway">
    <text evidence="4">Pyrimidine metabolism; dTTP biosynthesis.</text>
</comment>
<dbReference type="Gene3D" id="3.30.572.10">
    <property type="entry name" value="Thymidylate synthase/dCMP hydroxymethylase domain"/>
    <property type="match status" value="1"/>
</dbReference>
<accession>A0ABV7ACJ5</accession>
<evidence type="ECO:0000256" key="2">
    <source>
        <dbReference type="ARBA" id="ARBA00022603"/>
    </source>
</evidence>
<keyword evidence="3 4" id="KW-0808">Transferase</keyword>
<feature type="active site" description="Nucleophile" evidence="4">
    <location>
        <position position="159"/>
    </location>
</feature>
<dbReference type="GO" id="GO:0032259">
    <property type="term" value="P:methylation"/>
    <property type="evidence" value="ECO:0007669"/>
    <property type="project" value="UniProtKB-KW"/>
</dbReference>
<dbReference type="PRINTS" id="PR00108">
    <property type="entry name" value="THYMDSNTHASE"/>
</dbReference>
<dbReference type="GO" id="GO:0004799">
    <property type="term" value="F:thymidylate synthase activity"/>
    <property type="evidence" value="ECO:0007669"/>
    <property type="project" value="UniProtKB-EC"/>
</dbReference>
<feature type="binding site" evidence="4">
    <location>
        <position position="276"/>
    </location>
    <ligand>
        <name>(6R)-5,10-methylene-5,6,7,8-tetrahydrofolate</name>
        <dbReference type="ChEBI" id="CHEBI:15636"/>
    </ligand>
</feature>
<name>A0ABV7ACJ5_9RHOB</name>
<evidence type="ECO:0000256" key="4">
    <source>
        <dbReference type="HAMAP-Rule" id="MF_00008"/>
    </source>
</evidence>
<gene>
    <name evidence="4" type="primary">thyA</name>
    <name evidence="6" type="ORF">ACFOES_01550</name>
</gene>
<dbReference type="Pfam" id="PF00303">
    <property type="entry name" value="Thymidylat_synt"/>
    <property type="match status" value="1"/>
</dbReference>
<evidence type="ECO:0000256" key="3">
    <source>
        <dbReference type="ARBA" id="ARBA00022679"/>
    </source>
</evidence>
<organism evidence="6 7">
    <name type="scientific">Acidimangrovimonas pyrenivorans</name>
    <dbReference type="NCBI Taxonomy" id="2030798"/>
    <lineage>
        <taxon>Bacteria</taxon>
        <taxon>Pseudomonadati</taxon>
        <taxon>Pseudomonadota</taxon>
        <taxon>Alphaproteobacteria</taxon>
        <taxon>Rhodobacterales</taxon>
        <taxon>Paracoccaceae</taxon>
        <taxon>Acidimangrovimonas</taxon>
    </lineage>
</organism>
<keyword evidence="2 4" id="KW-0489">Methyltransferase</keyword>
<feature type="binding site" description="in other chain" evidence="4">
    <location>
        <begin position="179"/>
        <end position="182"/>
    </location>
    <ligand>
        <name>dUMP</name>
        <dbReference type="ChEBI" id="CHEBI:246422"/>
        <note>ligand shared between dimeric partners</note>
    </ligand>
</feature>
<comment type="catalytic activity">
    <reaction evidence="4">
        <text>dUMP + (6R)-5,10-methylene-5,6,7,8-tetrahydrofolate = 7,8-dihydrofolate + dTMP</text>
        <dbReference type="Rhea" id="RHEA:12104"/>
        <dbReference type="ChEBI" id="CHEBI:15636"/>
        <dbReference type="ChEBI" id="CHEBI:57451"/>
        <dbReference type="ChEBI" id="CHEBI:63528"/>
        <dbReference type="ChEBI" id="CHEBI:246422"/>
        <dbReference type="EC" id="2.1.1.45"/>
    </reaction>
</comment>
<keyword evidence="7" id="KW-1185">Reference proteome</keyword>
<comment type="subunit">
    <text evidence="4">Homodimer.</text>
</comment>
<keyword evidence="4" id="KW-0545">Nucleotide biosynthesis</keyword>
<dbReference type="HAMAP" id="MF_00008">
    <property type="entry name" value="Thymidy_synth_bact"/>
    <property type="match status" value="1"/>
</dbReference>
<dbReference type="InterPro" id="IPR036926">
    <property type="entry name" value="Thymidate_synth/dCMP_Mease_sf"/>
</dbReference>
<dbReference type="NCBIfam" id="NF002497">
    <property type="entry name" value="PRK01827.1-3"/>
    <property type="match status" value="1"/>
</dbReference>
<feature type="binding site" evidence="4">
    <location>
        <position position="51"/>
    </location>
    <ligand>
        <name>(6R)-5,10-methylene-5,6,7,8-tetrahydrofolate</name>
        <dbReference type="ChEBI" id="CHEBI:15636"/>
    </ligand>
</feature>
<feature type="domain" description="Thymidylate synthase/dCMP hydroxymethylase" evidence="5">
    <location>
        <begin position="2"/>
        <end position="277"/>
    </location>
</feature>
<feature type="binding site" description="in other chain" evidence="4">
    <location>
        <begin position="220"/>
        <end position="222"/>
    </location>
    <ligand>
        <name>dUMP</name>
        <dbReference type="ChEBI" id="CHEBI:246422"/>
        <note>ligand shared between dimeric partners</note>
    </ligand>
</feature>
<comment type="caution">
    <text evidence="6">The sequence shown here is derived from an EMBL/GenBank/DDBJ whole genome shotgun (WGS) entry which is preliminary data.</text>
</comment>
<dbReference type="EMBL" id="JBHRSK010000002">
    <property type="protein sequence ID" value="MFC2966768.1"/>
    <property type="molecule type" value="Genomic_DNA"/>
</dbReference>
<evidence type="ECO:0000313" key="6">
    <source>
        <dbReference type="EMBL" id="MFC2966768.1"/>
    </source>
</evidence>
<dbReference type="PANTHER" id="PTHR11548:SF9">
    <property type="entry name" value="THYMIDYLATE SYNTHASE"/>
    <property type="match status" value="1"/>
</dbReference>
<proteinExistence type="inferred from homology"/>
<dbReference type="InterPro" id="IPR000398">
    <property type="entry name" value="Thymidylate_synthase"/>
</dbReference>
<comment type="subcellular location">
    <subcellularLocation>
        <location evidence="4">Cytoplasm</location>
    </subcellularLocation>
</comment>
<dbReference type="NCBIfam" id="TIGR03284">
    <property type="entry name" value="thym_sym"/>
    <property type="match status" value="2"/>
</dbReference>
<evidence type="ECO:0000256" key="1">
    <source>
        <dbReference type="ARBA" id="ARBA00011947"/>
    </source>
</evidence>
<dbReference type="InterPro" id="IPR023451">
    <property type="entry name" value="Thymidate_synth/dCMP_Mease_dom"/>
</dbReference>
<dbReference type="InterPro" id="IPR045097">
    <property type="entry name" value="Thymidate_synth/dCMP_Mease"/>
</dbReference>
<reference evidence="7" key="1">
    <citation type="journal article" date="2019" name="Int. J. Syst. Evol. Microbiol.">
        <title>The Global Catalogue of Microorganisms (GCM) 10K type strain sequencing project: providing services to taxonomists for standard genome sequencing and annotation.</title>
        <authorList>
            <consortium name="The Broad Institute Genomics Platform"/>
            <consortium name="The Broad Institute Genome Sequencing Center for Infectious Disease"/>
            <person name="Wu L."/>
            <person name="Ma J."/>
        </authorList>
    </citation>
    <scope>NUCLEOTIDE SEQUENCE [LARGE SCALE GENOMIC DNA]</scope>
    <source>
        <strain evidence="7">KCTC 62192</strain>
    </source>
</reference>
<feature type="binding site" evidence="4">
    <location>
        <position position="182"/>
    </location>
    <ligand>
        <name>(6R)-5,10-methylene-5,6,7,8-tetrahydrofolate</name>
        <dbReference type="ChEBI" id="CHEBI:15636"/>
    </ligand>
</feature>
<dbReference type="CDD" id="cd00351">
    <property type="entry name" value="TS_Pyrimidine_HMase"/>
    <property type="match status" value="1"/>
</dbReference>
<dbReference type="Proteomes" id="UP001595443">
    <property type="component" value="Unassembled WGS sequence"/>
</dbReference>
<comment type="function">
    <text evidence="4">Catalyzes the reductive methylation of 2'-deoxyuridine-5'-monophosphate (dUMP) to 2'-deoxythymidine-5'-monophosphate (dTMP) while utilizing 5,10-methylenetetrahydrofolate (mTHF) as the methyl donor and reductant in the reaction, yielding dihydrofolate (DHF) as a by-product. This enzymatic reaction provides an intracellular de novo source of dTMP, an essential precursor for DNA biosynthesis.</text>
</comment>
<comment type="similarity">
    <text evidence="4">Belongs to the thymidylate synthase family. Bacterial-type ThyA subfamily.</text>
</comment>